<reference evidence="2 3" key="1">
    <citation type="submission" date="2018-09" db="EMBL/GenBank/DDBJ databases">
        <title>Complete genome sequence of Euzebya sp. DY32-46 isolated from seawater of Pacific Ocean.</title>
        <authorList>
            <person name="Xu L."/>
            <person name="Wu Y.-H."/>
            <person name="Xu X.-W."/>
        </authorList>
    </citation>
    <scope>NUCLEOTIDE SEQUENCE [LARGE SCALE GENOMIC DNA]</scope>
    <source>
        <strain evidence="2 3">DY32-46</strain>
    </source>
</reference>
<dbReference type="RefSeq" id="WP_114590195.1">
    <property type="nucleotide sequence ID" value="NZ_CP031165.1"/>
</dbReference>
<dbReference type="KEGG" id="euz:DVS28_a0678"/>
<organism evidence="2 3">
    <name type="scientific">Euzebya pacifica</name>
    <dbReference type="NCBI Taxonomy" id="1608957"/>
    <lineage>
        <taxon>Bacteria</taxon>
        <taxon>Bacillati</taxon>
        <taxon>Actinomycetota</taxon>
        <taxon>Nitriliruptoria</taxon>
        <taxon>Euzebyales</taxon>
    </lineage>
</organism>
<name>A0A346XT32_9ACTN</name>
<feature type="signal peptide" evidence="1">
    <location>
        <begin position="1"/>
        <end position="24"/>
    </location>
</feature>
<accession>A0A346XT32</accession>
<protein>
    <recommendedName>
        <fullName evidence="4">Lysyl oxidase</fullName>
    </recommendedName>
</protein>
<dbReference type="OrthoDB" id="914406at2"/>
<gene>
    <name evidence="2" type="ORF">DVS28_a0678</name>
</gene>
<evidence type="ECO:0000313" key="3">
    <source>
        <dbReference type="Proteomes" id="UP000264006"/>
    </source>
</evidence>
<evidence type="ECO:0000256" key="1">
    <source>
        <dbReference type="SAM" id="SignalP"/>
    </source>
</evidence>
<dbReference type="Pfam" id="PF01186">
    <property type="entry name" value="Lysyl_oxidase"/>
    <property type="match status" value="1"/>
</dbReference>
<keyword evidence="1" id="KW-0732">Signal</keyword>
<evidence type="ECO:0000313" key="2">
    <source>
        <dbReference type="EMBL" id="AXV05379.1"/>
    </source>
</evidence>
<dbReference type="Proteomes" id="UP000264006">
    <property type="component" value="Chromosome"/>
</dbReference>
<proteinExistence type="predicted"/>
<dbReference type="GO" id="GO:0005507">
    <property type="term" value="F:copper ion binding"/>
    <property type="evidence" value="ECO:0007669"/>
    <property type="project" value="InterPro"/>
</dbReference>
<dbReference type="InterPro" id="IPR001695">
    <property type="entry name" value="Lysyl_oxidase"/>
</dbReference>
<keyword evidence="3" id="KW-1185">Reference proteome</keyword>
<feature type="chain" id="PRO_5016914156" description="Lysyl oxidase" evidence="1">
    <location>
        <begin position="25"/>
        <end position="479"/>
    </location>
</feature>
<dbReference type="GO" id="GO:0016641">
    <property type="term" value="F:oxidoreductase activity, acting on the CH-NH2 group of donors, oxygen as acceptor"/>
    <property type="evidence" value="ECO:0007669"/>
    <property type="project" value="InterPro"/>
</dbReference>
<dbReference type="EMBL" id="CP031165">
    <property type="protein sequence ID" value="AXV05379.1"/>
    <property type="molecule type" value="Genomic_DNA"/>
</dbReference>
<sequence>MRRIALLPTALLVIVALIAVPAVGDDDGHDGHRHLGEVAGGPLGALDDGSVLFWEAPHIACSGDPSPDGISAPPTCDQGEAFSWTLVVVDDDADVLRVDFDHAYRQDDFTLVVTMPDGETVEKASHNTYSEGVVISDPAEGTYEVTVQVVRTAGAIVRVRAGLLEVDDDRDDDGGEPLLPNLRTTPPFEIGFAAPINPTNSTFFAGDDQNPGVIVGGRALYSCTPDEVQEVADPTRNPDPSVLTRCLRFTTGPHNVGQGHFDLRFPIPDRLVEDRDRLVEMTQHVHRTDGTTSERPAGTYEYHATHGHWHYTDILFYELLWVDPATRTTTPVGVGHKSGFCPGDQGYGEWRSLDQQPNGAVNATRSGSCIIVRSQLDGAMGLTAGWGDYYRWQRPGQFVDFSGQPDGEYVIRATVDVLDNVLESDESDNASYAHVRVTGDQVEILERGYGDSPFDPDKVLADDHRGQYPIAALDDAVMQ</sequence>
<evidence type="ECO:0008006" key="4">
    <source>
        <dbReference type="Google" id="ProtNLM"/>
    </source>
</evidence>
<dbReference type="AlphaFoldDB" id="A0A346XT32"/>